<dbReference type="Pfam" id="PF16344">
    <property type="entry name" value="FecR_C"/>
    <property type="match status" value="1"/>
</dbReference>
<dbReference type="PIRSF" id="PIRSF018266">
    <property type="entry name" value="FecR"/>
    <property type="match status" value="1"/>
</dbReference>
<evidence type="ECO:0000259" key="3">
    <source>
        <dbReference type="Pfam" id="PF16344"/>
    </source>
</evidence>
<feature type="transmembrane region" description="Helical" evidence="1">
    <location>
        <begin position="89"/>
        <end position="107"/>
    </location>
</feature>
<feature type="domain" description="Protein FecR C-terminal" evidence="3">
    <location>
        <begin position="261"/>
        <end position="330"/>
    </location>
</feature>
<dbReference type="EMBL" id="JBHSGN010000163">
    <property type="protein sequence ID" value="MFC4676920.1"/>
    <property type="molecule type" value="Genomic_DNA"/>
</dbReference>
<gene>
    <name evidence="4" type="ORF">ACFO6W_24875</name>
</gene>
<evidence type="ECO:0000313" key="4">
    <source>
        <dbReference type="EMBL" id="MFC4676920.1"/>
    </source>
</evidence>
<dbReference type="Gene3D" id="3.55.50.30">
    <property type="match status" value="1"/>
</dbReference>
<dbReference type="InterPro" id="IPR032508">
    <property type="entry name" value="FecR_C"/>
</dbReference>
<sequence>MSTRIHEIIQKYFQNNQSKKVKKVFASWIKRESNKEEKETAFNEIWDNLNIEADRSTEKSFDKLLTTIQATNPTSGKERIPLIRRFSRIAAIIMLPILSVGVTYYLMKDSVKIDNQVQLVECIVPNGETRTITLPDSSVIKVNSGSVLIYPKQFSDSRDIFLNGEAYFTVTKDETKPFIVKTTDMDIEVLGTVFNVNAYTDSEKTSTTLESGKVNVKIKNINQDQVILIPDECVTYNRSTGLFEKSSIKVENVIAWTEGNMVIQSMTINEIIKFVERKYAMEVFLNSNKYDHERITMKVKSDESINEFMDVLKFLVPQLKYKIENNKLYIY</sequence>
<dbReference type="RefSeq" id="WP_380001607.1">
    <property type="nucleotide sequence ID" value="NZ_JBHSGN010000163.1"/>
</dbReference>
<evidence type="ECO:0000313" key="5">
    <source>
        <dbReference type="Proteomes" id="UP001596023"/>
    </source>
</evidence>
<feature type="domain" description="FecR protein" evidence="2">
    <location>
        <begin position="125"/>
        <end position="215"/>
    </location>
</feature>
<reference evidence="5" key="1">
    <citation type="journal article" date="2019" name="Int. J. Syst. Evol. Microbiol.">
        <title>The Global Catalogue of Microorganisms (GCM) 10K type strain sequencing project: providing services to taxonomists for standard genome sequencing and annotation.</title>
        <authorList>
            <consortium name="The Broad Institute Genomics Platform"/>
            <consortium name="The Broad Institute Genome Sequencing Center for Infectious Disease"/>
            <person name="Wu L."/>
            <person name="Ma J."/>
        </authorList>
    </citation>
    <scope>NUCLEOTIDE SEQUENCE [LARGE SCALE GENOMIC DNA]</scope>
    <source>
        <strain evidence="5">CCUG 66188</strain>
    </source>
</reference>
<keyword evidence="1" id="KW-1133">Transmembrane helix</keyword>
<evidence type="ECO:0000256" key="1">
    <source>
        <dbReference type="SAM" id="Phobius"/>
    </source>
</evidence>
<evidence type="ECO:0000259" key="2">
    <source>
        <dbReference type="Pfam" id="PF04773"/>
    </source>
</evidence>
<protein>
    <submittedName>
        <fullName evidence="4">FecR family protein</fullName>
    </submittedName>
</protein>
<keyword evidence="1" id="KW-0472">Membrane</keyword>
<dbReference type="Pfam" id="PF04773">
    <property type="entry name" value="FecR"/>
    <property type="match status" value="1"/>
</dbReference>
<proteinExistence type="predicted"/>
<dbReference type="PANTHER" id="PTHR30273">
    <property type="entry name" value="PERIPLASMIC SIGNAL SENSOR AND SIGMA FACTOR ACTIVATOR FECR-RELATED"/>
    <property type="match status" value="1"/>
</dbReference>
<comment type="caution">
    <text evidence="4">The sequence shown here is derived from an EMBL/GenBank/DDBJ whole genome shotgun (WGS) entry which is preliminary data.</text>
</comment>
<keyword evidence="5" id="KW-1185">Reference proteome</keyword>
<name>A0ABV9L370_9BACT</name>
<dbReference type="InterPro" id="IPR006860">
    <property type="entry name" value="FecR"/>
</dbReference>
<accession>A0ABV9L370</accession>
<dbReference type="Proteomes" id="UP001596023">
    <property type="component" value="Unassembled WGS sequence"/>
</dbReference>
<dbReference type="Gene3D" id="2.60.120.1440">
    <property type="match status" value="1"/>
</dbReference>
<organism evidence="4 5">
    <name type="scientific">Dysgonomonas termitidis</name>
    <dbReference type="NCBI Taxonomy" id="1516126"/>
    <lineage>
        <taxon>Bacteria</taxon>
        <taxon>Pseudomonadati</taxon>
        <taxon>Bacteroidota</taxon>
        <taxon>Bacteroidia</taxon>
        <taxon>Bacteroidales</taxon>
        <taxon>Dysgonomonadaceae</taxon>
        <taxon>Dysgonomonas</taxon>
    </lineage>
</organism>
<dbReference type="InterPro" id="IPR012373">
    <property type="entry name" value="Ferrdict_sens_TM"/>
</dbReference>
<keyword evidence="1" id="KW-0812">Transmembrane</keyword>
<dbReference type="PANTHER" id="PTHR30273:SF2">
    <property type="entry name" value="PROTEIN FECR"/>
    <property type="match status" value="1"/>
</dbReference>